<reference evidence="7" key="1">
    <citation type="submission" date="2020-05" db="EMBL/GenBank/DDBJ databases">
        <authorList>
            <person name="Chiriac C."/>
            <person name="Salcher M."/>
            <person name="Ghai R."/>
            <person name="Kavagutti S V."/>
        </authorList>
    </citation>
    <scope>NUCLEOTIDE SEQUENCE</scope>
</reference>
<dbReference type="EMBL" id="CAFBMO010000135">
    <property type="protein sequence ID" value="CAB4922162.1"/>
    <property type="molecule type" value="Genomic_DNA"/>
</dbReference>
<evidence type="ECO:0000256" key="1">
    <source>
        <dbReference type="ARBA" id="ARBA00022694"/>
    </source>
</evidence>
<dbReference type="PANTHER" id="PTHR33992:SF1">
    <property type="entry name" value="RIBONUCLEASE P PROTEIN COMPONENT"/>
    <property type="match status" value="1"/>
</dbReference>
<dbReference type="GO" id="GO:0030677">
    <property type="term" value="C:ribonuclease P complex"/>
    <property type="evidence" value="ECO:0007669"/>
    <property type="project" value="TreeGrafter"/>
</dbReference>
<dbReference type="HAMAP" id="MF_00227">
    <property type="entry name" value="RNase_P"/>
    <property type="match status" value="1"/>
</dbReference>
<keyword evidence="3" id="KW-0255">Endonuclease</keyword>
<dbReference type="SUPFAM" id="SSF54211">
    <property type="entry name" value="Ribosomal protein S5 domain 2-like"/>
    <property type="match status" value="1"/>
</dbReference>
<keyword evidence="1" id="KW-0819">tRNA processing</keyword>
<keyword evidence="4" id="KW-0378">Hydrolase</keyword>
<evidence type="ECO:0000256" key="2">
    <source>
        <dbReference type="ARBA" id="ARBA00022722"/>
    </source>
</evidence>
<dbReference type="Gene3D" id="3.30.230.10">
    <property type="match status" value="1"/>
</dbReference>
<evidence type="ECO:0000256" key="4">
    <source>
        <dbReference type="ARBA" id="ARBA00022801"/>
    </source>
</evidence>
<evidence type="ECO:0000256" key="5">
    <source>
        <dbReference type="ARBA" id="ARBA00022884"/>
    </source>
</evidence>
<proteinExistence type="inferred from homology"/>
<dbReference type="GO" id="GO:0004526">
    <property type="term" value="F:ribonuclease P activity"/>
    <property type="evidence" value="ECO:0007669"/>
    <property type="project" value="InterPro"/>
</dbReference>
<dbReference type="GO" id="GO:0000049">
    <property type="term" value="F:tRNA binding"/>
    <property type="evidence" value="ECO:0007669"/>
    <property type="project" value="InterPro"/>
</dbReference>
<dbReference type="GO" id="GO:0042781">
    <property type="term" value="F:3'-tRNA processing endoribonuclease activity"/>
    <property type="evidence" value="ECO:0007669"/>
    <property type="project" value="TreeGrafter"/>
</dbReference>
<evidence type="ECO:0000313" key="6">
    <source>
        <dbReference type="EMBL" id="CAB4630343.1"/>
    </source>
</evidence>
<evidence type="ECO:0000256" key="3">
    <source>
        <dbReference type="ARBA" id="ARBA00022759"/>
    </source>
</evidence>
<dbReference type="NCBIfam" id="TIGR00188">
    <property type="entry name" value="rnpA"/>
    <property type="match status" value="1"/>
</dbReference>
<gene>
    <name evidence="6" type="ORF">UFOPK1908_01421</name>
    <name evidence="7" type="ORF">UFOPK3576_01726</name>
</gene>
<keyword evidence="2" id="KW-0540">Nuclease</keyword>
<keyword evidence="5" id="KW-0694">RNA-binding</keyword>
<dbReference type="PANTHER" id="PTHR33992">
    <property type="entry name" value="RIBONUCLEASE P PROTEIN COMPONENT"/>
    <property type="match status" value="1"/>
</dbReference>
<dbReference type="Pfam" id="PF00825">
    <property type="entry name" value="Ribonuclease_P"/>
    <property type="match status" value="1"/>
</dbReference>
<accession>A0A6J7HRR4</accession>
<protein>
    <submittedName>
        <fullName evidence="7">Unannotated protein</fullName>
    </submittedName>
</protein>
<sequence>MLAAPHRLRQSADFSLTVRQGARAGRSTLVVHCLLRHVDEPVRVGFTVGATVGNSVVRHRISRQLREIIKPLIAGLPEGTNVVVRALPGAAQCGRDSLIADLTGGLADAFKKAST</sequence>
<dbReference type="InterPro" id="IPR014721">
    <property type="entry name" value="Ribsml_uS5_D2-typ_fold_subgr"/>
</dbReference>
<organism evidence="7">
    <name type="scientific">freshwater metagenome</name>
    <dbReference type="NCBI Taxonomy" id="449393"/>
    <lineage>
        <taxon>unclassified sequences</taxon>
        <taxon>metagenomes</taxon>
        <taxon>ecological metagenomes</taxon>
    </lineage>
</organism>
<evidence type="ECO:0000313" key="7">
    <source>
        <dbReference type="EMBL" id="CAB4922162.1"/>
    </source>
</evidence>
<dbReference type="InterPro" id="IPR020568">
    <property type="entry name" value="Ribosomal_Su5_D2-typ_SF"/>
</dbReference>
<dbReference type="InterPro" id="IPR000100">
    <property type="entry name" value="RNase_P"/>
</dbReference>
<dbReference type="EMBL" id="CAEZVB010000101">
    <property type="protein sequence ID" value="CAB4630343.1"/>
    <property type="molecule type" value="Genomic_DNA"/>
</dbReference>
<dbReference type="AlphaFoldDB" id="A0A6J7HRR4"/>
<name>A0A6J7HRR4_9ZZZZ</name>